<dbReference type="KEGG" id="mgly:NCTC10194_00293"/>
<gene>
    <name evidence="15" type="primary">rluC</name>
    <name evidence="15" type="ORF">NCTC10194_00293</name>
</gene>
<evidence type="ECO:0000256" key="12">
    <source>
        <dbReference type="ARBA" id="ARBA00033164"/>
    </source>
</evidence>
<comment type="catalytic activity">
    <reaction evidence="2">
        <text>uridine(955/2504/2580) in 23S rRNA = pseudouridine(955/2504/2580) in 23S rRNA</text>
        <dbReference type="Rhea" id="RHEA:42528"/>
        <dbReference type="Rhea" id="RHEA-COMP:10099"/>
        <dbReference type="Rhea" id="RHEA-COMP:10100"/>
        <dbReference type="ChEBI" id="CHEBI:65314"/>
        <dbReference type="ChEBI" id="CHEBI:65315"/>
        <dbReference type="EC" id="5.4.99.24"/>
    </reaction>
</comment>
<dbReference type="PROSITE" id="PS50889">
    <property type="entry name" value="S4"/>
    <property type="match status" value="1"/>
</dbReference>
<dbReference type="GO" id="GO:0003723">
    <property type="term" value="F:RNA binding"/>
    <property type="evidence" value="ECO:0007669"/>
    <property type="project" value="UniProtKB-KW"/>
</dbReference>
<accession>A0A449AUX0</accession>
<reference evidence="15 16" key="1">
    <citation type="submission" date="2019-01" db="EMBL/GenBank/DDBJ databases">
        <authorList>
            <consortium name="Pathogen Informatics"/>
        </authorList>
    </citation>
    <scope>NUCLEOTIDE SEQUENCE [LARGE SCALE GENOMIC DNA]</scope>
    <source>
        <strain evidence="15 16">NCTC10194</strain>
    </source>
</reference>
<dbReference type="CDD" id="cd02869">
    <property type="entry name" value="PseudoU_synth_RluA_like"/>
    <property type="match status" value="1"/>
</dbReference>
<sequence>MFELIATKNDAGRTLFKLLIKYLNNLPISKLEKLFRKKDIKVNGKRTNDKSLIVSEGDHIVVYGATDVQKEQVKETPTQFLQLEILYEDDNILVINKPCGVEVHGDNNCLDNQVLKYLKYKQVDSFKPSHVGRLDKDTSGIILYAKTYLALVALNDNSKHFTKKYLFLSDFEEEKRVVELYMFKDYQTGKMKASRTPVENSKKAITILTFDGKRKMAEILTGRKHQIRVALQNIGKPIYGDKKYGGKKASRLMLHSYYLQLNGLKNELAYLNKVEFYSLPKWPK</sequence>
<dbReference type="GO" id="GO:0120159">
    <property type="term" value="F:rRNA pseudouridine synthase activity"/>
    <property type="evidence" value="ECO:0007669"/>
    <property type="project" value="UniProtKB-ARBA"/>
</dbReference>
<protein>
    <recommendedName>
        <fullName evidence="5">Ribosomal large subunit pseudouridine synthase C</fullName>
        <ecNumber evidence="4">5.4.99.24</ecNumber>
    </recommendedName>
    <alternativeName>
        <fullName evidence="8">23S rRNA pseudouridine(955/2504/2580) synthase</fullName>
    </alternativeName>
    <alternativeName>
        <fullName evidence="9">RNA pseudouridylate synthase</fullName>
    </alternativeName>
    <alternativeName>
        <fullName evidence="12">RNA-uridine isomerase</fullName>
    </alternativeName>
    <alternativeName>
        <fullName evidence="10">rRNA pseudouridylate synthase C</fullName>
    </alternativeName>
    <alternativeName>
        <fullName evidence="11">rRNA-uridine isomerase C</fullName>
    </alternativeName>
</protein>
<keyword evidence="6" id="KW-0698">rRNA processing</keyword>
<evidence type="ECO:0000256" key="13">
    <source>
        <dbReference type="PROSITE-ProRule" id="PRU00182"/>
    </source>
</evidence>
<dbReference type="Gene3D" id="3.30.2350.10">
    <property type="entry name" value="Pseudouridine synthase"/>
    <property type="match status" value="1"/>
</dbReference>
<name>A0A449AUX0_9BACT</name>
<evidence type="ECO:0000256" key="7">
    <source>
        <dbReference type="ARBA" id="ARBA00023235"/>
    </source>
</evidence>
<keyword evidence="7 15" id="KW-0413">Isomerase</keyword>
<keyword evidence="13" id="KW-0694">RNA-binding</keyword>
<dbReference type="SUPFAM" id="SSF55174">
    <property type="entry name" value="Alpha-L RNA-binding motif"/>
    <property type="match status" value="1"/>
</dbReference>
<keyword evidence="16" id="KW-1185">Reference proteome</keyword>
<evidence type="ECO:0000256" key="9">
    <source>
        <dbReference type="ARBA" id="ARBA00031870"/>
    </source>
</evidence>
<dbReference type="InterPro" id="IPR020103">
    <property type="entry name" value="PsdUridine_synth_cat_dom_sf"/>
</dbReference>
<comment type="function">
    <text evidence="3">Responsible for synthesis of pseudouridine from uracil at positions 955, 2504 and 2580 in 23S ribosomal RNA.</text>
</comment>
<organism evidence="15 16">
    <name type="scientific">Mycoplasmopsis glycophila</name>
    <dbReference type="NCBI Taxonomy" id="171285"/>
    <lineage>
        <taxon>Bacteria</taxon>
        <taxon>Bacillati</taxon>
        <taxon>Mycoplasmatota</taxon>
        <taxon>Mycoplasmoidales</taxon>
        <taxon>Metamycoplasmataceae</taxon>
        <taxon>Mycoplasmopsis</taxon>
    </lineage>
</organism>
<dbReference type="PANTHER" id="PTHR21600:SF92">
    <property type="entry name" value="RIBOSOMAL LARGE SUBUNIT PSEUDOURIDINE SYNTHASE C"/>
    <property type="match status" value="1"/>
</dbReference>
<evidence type="ECO:0000256" key="4">
    <source>
        <dbReference type="ARBA" id="ARBA00012785"/>
    </source>
</evidence>
<evidence type="ECO:0000256" key="5">
    <source>
        <dbReference type="ARBA" id="ARBA00017128"/>
    </source>
</evidence>
<evidence type="ECO:0000259" key="14">
    <source>
        <dbReference type="SMART" id="SM00363"/>
    </source>
</evidence>
<feature type="domain" description="RNA-binding S4" evidence="14">
    <location>
        <begin position="13"/>
        <end position="82"/>
    </location>
</feature>
<evidence type="ECO:0000256" key="11">
    <source>
        <dbReference type="ARBA" id="ARBA00033053"/>
    </source>
</evidence>
<dbReference type="InterPro" id="IPR002942">
    <property type="entry name" value="S4_RNA-bd"/>
</dbReference>
<evidence type="ECO:0000256" key="6">
    <source>
        <dbReference type="ARBA" id="ARBA00022552"/>
    </source>
</evidence>
<dbReference type="SUPFAM" id="SSF55120">
    <property type="entry name" value="Pseudouridine synthase"/>
    <property type="match status" value="1"/>
</dbReference>
<dbReference type="InterPro" id="IPR006145">
    <property type="entry name" value="PsdUridine_synth_RsuA/RluA"/>
</dbReference>
<dbReference type="InterPro" id="IPR050188">
    <property type="entry name" value="RluA_PseudoU_synthase"/>
</dbReference>
<evidence type="ECO:0000256" key="3">
    <source>
        <dbReference type="ARBA" id="ARBA00002876"/>
    </source>
</evidence>
<dbReference type="GO" id="GO:0000455">
    <property type="term" value="P:enzyme-directed rRNA pseudouridine synthesis"/>
    <property type="evidence" value="ECO:0007669"/>
    <property type="project" value="UniProtKB-ARBA"/>
</dbReference>
<dbReference type="SMART" id="SM00363">
    <property type="entry name" value="S4"/>
    <property type="match status" value="1"/>
</dbReference>
<evidence type="ECO:0000313" key="16">
    <source>
        <dbReference type="Proteomes" id="UP000290815"/>
    </source>
</evidence>
<dbReference type="EMBL" id="LR215024">
    <property type="protein sequence ID" value="VEU70288.1"/>
    <property type="molecule type" value="Genomic_DNA"/>
</dbReference>
<evidence type="ECO:0000256" key="8">
    <source>
        <dbReference type="ARBA" id="ARBA00030705"/>
    </source>
</evidence>
<dbReference type="Pfam" id="PF00849">
    <property type="entry name" value="PseudoU_synth_2"/>
    <property type="match status" value="1"/>
</dbReference>
<proteinExistence type="predicted"/>
<dbReference type="Proteomes" id="UP000290815">
    <property type="component" value="Chromosome"/>
</dbReference>
<evidence type="ECO:0000313" key="15">
    <source>
        <dbReference type="EMBL" id="VEU70288.1"/>
    </source>
</evidence>
<dbReference type="RefSeq" id="WP_027333786.1">
    <property type="nucleotide sequence ID" value="NZ_LR215024.1"/>
</dbReference>
<dbReference type="PANTHER" id="PTHR21600">
    <property type="entry name" value="MITOCHONDRIAL RNA PSEUDOURIDINE SYNTHASE"/>
    <property type="match status" value="1"/>
</dbReference>
<evidence type="ECO:0000256" key="10">
    <source>
        <dbReference type="ARBA" id="ARBA00031975"/>
    </source>
</evidence>
<dbReference type="AlphaFoldDB" id="A0A449AUX0"/>
<dbReference type="CDD" id="cd00165">
    <property type="entry name" value="S4"/>
    <property type="match status" value="1"/>
</dbReference>
<comment type="catalytic activity">
    <reaction evidence="1">
        <text>a uridine in RNA = a pseudouridine in RNA</text>
        <dbReference type="Rhea" id="RHEA:48348"/>
        <dbReference type="Rhea" id="RHEA-COMP:12068"/>
        <dbReference type="Rhea" id="RHEA-COMP:12069"/>
        <dbReference type="ChEBI" id="CHEBI:65314"/>
        <dbReference type="ChEBI" id="CHEBI:65315"/>
    </reaction>
</comment>
<evidence type="ECO:0000256" key="2">
    <source>
        <dbReference type="ARBA" id="ARBA00000381"/>
    </source>
</evidence>
<dbReference type="EC" id="5.4.99.24" evidence="4"/>
<evidence type="ECO:0000256" key="1">
    <source>
        <dbReference type="ARBA" id="ARBA00000073"/>
    </source>
</evidence>